<dbReference type="SUPFAM" id="SSF56281">
    <property type="entry name" value="Metallo-hydrolase/oxidoreductase"/>
    <property type="match status" value="1"/>
</dbReference>
<comment type="caution">
    <text evidence="2">The sequence shown here is derived from an EMBL/GenBank/DDBJ whole genome shotgun (WGS) entry which is preliminary data.</text>
</comment>
<dbReference type="Gene3D" id="3.60.15.10">
    <property type="entry name" value="Ribonuclease Z/Hydroxyacylglutathione hydrolase-like"/>
    <property type="match status" value="1"/>
</dbReference>
<dbReference type="InterPro" id="IPR001279">
    <property type="entry name" value="Metallo-B-lactamas"/>
</dbReference>
<proteinExistence type="predicted"/>
<keyword evidence="3" id="KW-1185">Reference proteome</keyword>
<organism evidence="2 3">
    <name type="scientific">Rapidithrix thailandica</name>
    <dbReference type="NCBI Taxonomy" id="413964"/>
    <lineage>
        <taxon>Bacteria</taxon>
        <taxon>Pseudomonadati</taxon>
        <taxon>Bacteroidota</taxon>
        <taxon>Cytophagia</taxon>
        <taxon>Cytophagales</taxon>
        <taxon>Flammeovirgaceae</taxon>
        <taxon>Rapidithrix</taxon>
    </lineage>
</organism>
<dbReference type="SMART" id="SM00849">
    <property type="entry name" value="Lactamase_B"/>
    <property type="match status" value="1"/>
</dbReference>
<dbReference type="AlphaFoldDB" id="A0AAW9S374"/>
<name>A0AAW9S374_9BACT</name>
<dbReference type="InterPro" id="IPR037482">
    <property type="entry name" value="ST1585_MBL-fold"/>
</dbReference>
<accession>A0AAW9S374</accession>
<dbReference type="PANTHER" id="PTHR42951">
    <property type="entry name" value="METALLO-BETA-LACTAMASE DOMAIN-CONTAINING"/>
    <property type="match status" value="1"/>
</dbReference>
<dbReference type="InterPro" id="IPR050855">
    <property type="entry name" value="NDM-1-like"/>
</dbReference>
<dbReference type="CDD" id="cd07726">
    <property type="entry name" value="ST1585-like_MBL-fold"/>
    <property type="match status" value="1"/>
</dbReference>
<evidence type="ECO:0000313" key="2">
    <source>
        <dbReference type="EMBL" id="MEN7546844.1"/>
    </source>
</evidence>
<sequence>MMHIIDLHFLEHQQAIASFLIETSEGPVLIETGPYSTFSHLKKGIENLGYQVEDVKHVLLTHIHFDHAGAAWAFARHGATIYLHPFGARHMADPGKLVESARRIYKDDMDRLWSDIQAIPEKQLQTVEHEETLHIGGVSFISWHTPGHANHHIAWQIGSDLFTGDVAGVKIGDGPVIPPCPPPDISLEKWKNSLEIIRKIQPAKLYLTHYGEVTEIEAHLDLLEEHLNEYAYWIKERWEQGMSLEEMTPLFEQYIQKELKSKGLNDEALAQYQAANPAWMSVAGLVRYWKKKQEKPKD</sequence>
<dbReference type="RefSeq" id="WP_346819624.1">
    <property type="nucleotide sequence ID" value="NZ_JBDKWZ010000001.1"/>
</dbReference>
<gene>
    <name evidence="2" type="ORF">AAG747_02915</name>
</gene>
<dbReference type="InterPro" id="IPR036866">
    <property type="entry name" value="RibonucZ/Hydroxyglut_hydro"/>
</dbReference>
<dbReference type="EMBL" id="JBDKWZ010000001">
    <property type="protein sequence ID" value="MEN7546844.1"/>
    <property type="molecule type" value="Genomic_DNA"/>
</dbReference>
<protein>
    <submittedName>
        <fullName evidence="2">MBL fold metallo-hydrolase</fullName>
    </submittedName>
</protein>
<evidence type="ECO:0000313" key="3">
    <source>
        <dbReference type="Proteomes" id="UP001403385"/>
    </source>
</evidence>
<feature type="domain" description="Metallo-beta-lactamase" evidence="1">
    <location>
        <begin position="15"/>
        <end position="209"/>
    </location>
</feature>
<evidence type="ECO:0000259" key="1">
    <source>
        <dbReference type="SMART" id="SM00849"/>
    </source>
</evidence>
<dbReference type="Proteomes" id="UP001403385">
    <property type="component" value="Unassembled WGS sequence"/>
</dbReference>
<reference evidence="2 3" key="1">
    <citation type="submission" date="2024-04" db="EMBL/GenBank/DDBJ databases">
        <title>Novel genus in family Flammeovirgaceae.</title>
        <authorList>
            <person name="Nguyen T.H."/>
            <person name="Vuong T.Q."/>
            <person name="Le H."/>
            <person name="Kim S.-G."/>
        </authorList>
    </citation>
    <scope>NUCLEOTIDE SEQUENCE [LARGE SCALE GENOMIC DNA]</scope>
    <source>
        <strain evidence="2 3">JCM 23209</strain>
    </source>
</reference>
<dbReference type="PANTHER" id="PTHR42951:SF22">
    <property type="entry name" value="METALLO BETA-LACTAMASE SUPERFAMILY LIPOPROTEIN"/>
    <property type="match status" value="1"/>
</dbReference>
<dbReference type="Pfam" id="PF00753">
    <property type="entry name" value="Lactamase_B"/>
    <property type="match status" value="1"/>
</dbReference>